<feature type="non-terminal residue" evidence="6">
    <location>
        <position position="356"/>
    </location>
</feature>
<dbReference type="OrthoDB" id="1776073at2"/>
<dbReference type="EMBL" id="SBIP01000004">
    <property type="protein sequence ID" value="RWX76111.1"/>
    <property type="molecule type" value="Genomic_DNA"/>
</dbReference>
<name>A0A3S3SBJ1_9HYPH</name>
<evidence type="ECO:0000256" key="2">
    <source>
        <dbReference type="ARBA" id="ARBA00029447"/>
    </source>
</evidence>
<dbReference type="Pfam" id="PF00672">
    <property type="entry name" value="HAMP"/>
    <property type="match status" value="1"/>
</dbReference>
<protein>
    <submittedName>
        <fullName evidence="6">HAMP domain-containing protein</fullName>
    </submittedName>
</protein>
<organism evidence="6 7">
    <name type="scientific">Neorhizobium lilium</name>
    <dbReference type="NCBI Taxonomy" id="2503024"/>
    <lineage>
        <taxon>Bacteria</taxon>
        <taxon>Pseudomonadati</taxon>
        <taxon>Pseudomonadota</taxon>
        <taxon>Alphaproteobacteria</taxon>
        <taxon>Hyphomicrobiales</taxon>
        <taxon>Rhizobiaceae</taxon>
        <taxon>Rhizobium/Agrobacterium group</taxon>
        <taxon>Neorhizobium</taxon>
    </lineage>
</organism>
<dbReference type="CDD" id="cd19410">
    <property type="entry name" value="HK9-like_sensor"/>
    <property type="match status" value="1"/>
</dbReference>
<dbReference type="InterPro" id="IPR007891">
    <property type="entry name" value="CHASE3"/>
</dbReference>
<keyword evidence="4" id="KW-1133">Transmembrane helix</keyword>
<dbReference type="PANTHER" id="PTHR43531:SF11">
    <property type="entry name" value="METHYL-ACCEPTING CHEMOTAXIS PROTEIN 3"/>
    <property type="match status" value="1"/>
</dbReference>
<dbReference type="SUPFAM" id="SSF158472">
    <property type="entry name" value="HAMP domain-like"/>
    <property type="match status" value="1"/>
</dbReference>
<evidence type="ECO:0000313" key="6">
    <source>
        <dbReference type="EMBL" id="RWX76111.1"/>
    </source>
</evidence>
<evidence type="ECO:0000256" key="1">
    <source>
        <dbReference type="ARBA" id="ARBA00022500"/>
    </source>
</evidence>
<feature type="domain" description="HAMP" evidence="5">
    <location>
        <begin position="212"/>
        <end position="265"/>
    </location>
</feature>
<evidence type="ECO:0000313" key="7">
    <source>
        <dbReference type="Proteomes" id="UP000287687"/>
    </source>
</evidence>
<dbReference type="PANTHER" id="PTHR43531">
    <property type="entry name" value="PROTEIN ICFG"/>
    <property type="match status" value="1"/>
</dbReference>
<dbReference type="RefSeq" id="WP_128444989.1">
    <property type="nucleotide sequence ID" value="NZ_SBIP01000004.1"/>
</dbReference>
<dbReference type="GO" id="GO:0007165">
    <property type="term" value="P:signal transduction"/>
    <property type="evidence" value="ECO:0007669"/>
    <property type="project" value="InterPro"/>
</dbReference>
<reference evidence="6 7" key="1">
    <citation type="submission" date="2019-01" db="EMBL/GenBank/DDBJ databases">
        <title>The draft genome of Rhizobium sp. 24NR.</title>
        <authorList>
            <person name="Liu L."/>
            <person name="Liang L."/>
            <person name="Shi S."/>
            <person name="Xu L."/>
            <person name="Wang X."/>
            <person name="Li L."/>
            <person name="Zhang X."/>
        </authorList>
    </citation>
    <scope>NUCLEOTIDE SEQUENCE [LARGE SCALE GENOMIC DNA]</scope>
    <source>
        <strain evidence="6 7">24NR</strain>
    </source>
</reference>
<keyword evidence="4" id="KW-0812">Transmembrane</keyword>
<keyword evidence="1" id="KW-0145">Chemotaxis</keyword>
<dbReference type="InterPro" id="IPR003660">
    <property type="entry name" value="HAMP_dom"/>
</dbReference>
<feature type="transmembrane region" description="Helical" evidence="4">
    <location>
        <begin position="9"/>
        <end position="30"/>
    </location>
</feature>
<feature type="compositionally biased region" description="Basic and acidic residues" evidence="3">
    <location>
        <begin position="264"/>
        <end position="294"/>
    </location>
</feature>
<gene>
    <name evidence="6" type="ORF">EPK99_20915</name>
</gene>
<dbReference type="InterPro" id="IPR051310">
    <property type="entry name" value="MCP_chemotaxis"/>
</dbReference>
<dbReference type="Proteomes" id="UP000287687">
    <property type="component" value="Unassembled WGS sequence"/>
</dbReference>
<feature type="transmembrane region" description="Helical" evidence="4">
    <location>
        <begin position="190"/>
        <end position="210"/>
    </location>
</feature>
<dbReference type="CDD" id="cd06225">
    <property type="entry name" value="HAMP"/>
    <property type="match status" value="1"/>
</dbReference>
<dbReference type="Gene3D" id="1.10.8.500">
    <property type="entry name" value="HAMP domain in histidine kinase"/>
    <property type="match status" value="1"/>
</dbReference>
<dbReference type="SMART" id="SM00304">
    <property type="entry name" value="HAMP"/>
    <property type="match status" value="2"/>
</dbReference>
<dbReference type="PROSITE" id="PS50885">
    <property type="entry name" value="HAMP"/>
    <property type="match status" value="2"/>
</dbReference>
<evidence type="ECO:0000256" key="4">
    <source>
        <dbReference type="SAM" id="Phobius"/>
    </source>
</evidence>
<dbReference type="AlphaFoldDB" id="A0A3S3SBJ1"/>
<comment type="similarity">
    <text evidence="2">Belongs to the methyl-accepting chemotaxis (MCP) protein family.</text>
</comment>
<dbReference type="GO" id="GO:0004888">
    <property type="term" value="F:transmembrane signaling receptor activity"/>
    <property type="evidence" value="ECO:0007669"/>
    <property type="project" value="TreeGrafter"/>
</dbReference>
<dbReference type="Pfam" id="PF05227">
    <property type="entry name" value="CHASE3"/>
    <property type="match status" value="1"/>
</dbReference>
<evidence type="ECO:0000256" key="3">
    <source>
        <dbReference type="SAM" id="MobiDB-lite"/>
    </source>
</evidence>
<feature type="domain" description="HAMP" evidence="5">
    <location>
        <begin position="293"/>
        <end position="345"/>
    </location>
</feature>
<sequence>MTIFQNVKILTKISVVMLGLIVVSLAVAYISHSSSAVQSANANMTDHTHDVLSKLSTMMAAMVDQETGMRGYVIAGDQKFLDPQIAGAKTFQEYLAAAQQLTSDNPAQQTRLKDVAKLAEAWTVGVVKPEMDFMKDASTWDKARQIEISGAGKASMDGIRAKIKELAEAETSLLGVRKAAADAAAARAQFAAVTGGGTMLLLSAIGLFILNSALVKPLRSLNACMMTLVGGQNDVDVPGRGRKDEIGEMAAAVESFRQTAIAKVESDRQAAETRQTSDSERARAADSDRQRAQEMAEATNGLAEGLKHLAQGNMTFQLAQPFAPDFESLREDFNLAIEQLRGTLNTVAESGASIDS</sequence>
<keyword evidence="7" id="KW-1185">Reference proteome</keyword>
<feature type="region of interest" description="Disordered" evidence="3">
    <location>
        <begin position="264"/>
        <end position="298"/>
    </location>
</feature>
<dbReference type="GO" id="GO:0005886">
    <property type="term" value="C:plasma membrane"/>
    <property type="evidence" value="ECO:0007669"/>
    <property type="project" value="TreeGrafter"/>
</dbReference>
<evidence type="ECO:0000259" key="5">
    <source>
        <dbReference type="PROSITE" id="PS50885"/>
    </source>
</evidence>
<comment type="caution">
    <text evidence="6">The sequence shown here is derived from an EMBL/GenBank/DDBJ whole genome shotgun (WGS) entry which is preliminary data.</text>
</comment>
<accession>A0A3S3SBJ1</accession>
<keyword evidence="4" id="KW-0472">Membrane</keyword>
<proteinExistence type="inferred from homology"/>
<dbReference type="GO" id="GO:0006935">
    <property type="term" value="P:chemotaxis"/>
    <property type="evidence" value="ECO:0007669"/>
    <property type="project" value="UniProtKB-KW"/>
</dbReference>